<name>Q0RZL3_RHOJR</name>
<sequence length="88" mass="9511">MRGNGMASDSGSAGVGGRRREVSVAEGLREEPRAWVPADDRWIAELVAEESSPLMGASVSDDDGPRVQTREHPDARDVIAGLLRGRRR</sequence>
<evidence type="ECO:0000256" key="1">
    <source>
        <dbReference type="SAM" id="MobiDB-lite"/>
    </source>
</evidence>
<evidence type="ECO:0000313" key="3">
    <source>
        <dbReference type="Proteomes" id="UP000008710"/>
    </source>
</evidence>
<feature type="compositionally biased region" description="Basic and acidic residues" evidence="1">
    <location>
        <begin position="18"/>
        <end position="28"/>
    </location>
</feature>
<dbReference type="Proteomes" id="UP000008710">
    <property type="component" value="Plasmid pRHL1"/>
</dbReference>
<organism evidence="2 3">
    <name type="scientific">Rhodococcus jostii (strain RHA1)</name>
    <dbReference type="NCBI Taxonomy" id="101510"/>
    <lineage>
        <taxon>Bacteria</taxon>
        <taxon>Bacillati</taxon>
        <taxon>Actinomycetota</taxon>
        <taxon>Actinomycetes</taxon>
        <taxon>Mycobacteriales</taxon>
        <taxon>Nocardiaceae</taxon>
        <taxon>Rhodococcus</taxon>
    </lineage>
</organism>
<dbReference type="HOGENOM" id="CLU_2466957_0_0_11"/>
<evidence type="ECO:0000313" key="2">
    <source>
        <dbReference type="EMBL" id="ABG99273.1"/>
    </source>
</evidence>
<gene>
    <name evidence="2" type="ordered locus">RHA1_ro08228</name>
</gene>
<dbReference type="KEGG" id="rha:RHA1_ro08228"/>
<feature type="region of interest" description="Disordered" evidence="1">
    <location>
        <begin position="49"/>
        <end position="73"/>
    </location>
</feature>
<geneLocation type="plasmid" evidence="2 3">
    <name>pRHL1</name>
</geneLocation>
<reference evidence="3" key="1">
    <citation type="journal article" date="2006" name="Proc. Natl. Acad. Sci. U.S.A.">
        <title>The complete genome of Rhodococcus sp. RHA1 provides insights into a catabolic powerhouse.</title>
        <authorList>
            <person name="McLeod M.P."/>
            <person name="Warren R.L."/>
            <person name="Hsiao W.W.L."/>
            <person name="Araki N."/>
            <person name="Myhre M."/>
            <person name="Fernandes C."/>
            <person name="Miyazawa D."/>
            <person name="Wong W."/>
            <person name="Lillquist A.L."/>
            <person name="Wang D."/>
            <person name="Dosanjh M."/>
            <person name="Hara H."/>
            <person name="Petrescu A."/>
            <person name="Morin R.D."/>
            <person name="Yang G."/>
            <person name="Stott J.M."/>
            <person name="Schein J.E."/>
            <person name="Shin H."/>
            <person name="Smailus D."/>
            <person name="Siddiqui A.S."/>
            <person name="Marra M.A."/>
            <person name="Jones S.J.M."/>
            <person name="Holt R."/>
            <person name="Brinkman F.S.L."/>
            <person name="Miyauchi K."/>
            <person name="Fukuda M."/>
            <person name="Davies J.E."/>
            <person name="Mohn W.W."/>
            <person name="Eltis L.D."/>
        </authorList>
    </citation>
    <scope>NUCLEOTIDE SEQUENCE [LARGE SCALE GENOMIC DNA]</scope>
    <source>
        <strain evidence="3">RHA1</strain>
    </source>
</reference>
<dbReference type="AlphaFoldDB" id="Q0RZL3"/>
<keyword evidence="2" id="KW-0614">Plasmid</keyword>
<feature type="region of interest" description="Disordered" evidence="1">
    <location>
        <begin position="1"/>
        <end position="28"/>
    </location>
</feature>
<proteinExistence type="predicted"/>
<protein>
    <submittedName>
        <fullName evidence="2">Uncharacterized protein</fullName>
    </submittedName>
</protein>
<accession>Q0RZL3</accession>
<feature type="compositionally biased region" description="Basic and acidic residues" evidence="1">
    <location>
        <begin position="63"/>
        <end position="73"/>
    </location>
</feature>
<dbReference type="EMBL" id="CP000432">
    <property type="protein sequence ID" value="ABG99273.1"/>
    <property type="molecule type" value="Genomic_DNA"/>
</dbReference>